<dbReference type="AlphaFoldDB" id="A0A4Y2LN85"/>
<dbReference type="Proteomes" id="UP000499080">
    <property type="component" value="Unassembled WGS sequence"/>
</dbReference>
<evidence type="ECO:0000313" key="1">
    <source>
        <dbReference type="EMBL" id="GBN16082.1"/>
    </source>
</evidence>
<dbReference type="PANTHER" id="PTHR47326">
    <property type="entry name" value="TRANSPOSABLE ELEMENT TC3 TRANSPOSASE-LIKE PROTEIN"/>
    <property type="match status" value="1"/>
</dbReference>
<dbReference type="PANTHER" id="PTHR47326:SF1">
    <property type="entry name" value="HTH PSQ-TYPE DOMAIN-CONTAINING PROTEIN"/>
    <property type="match status" value="1"/>
</dbReference>
<comment type="caution">
    <text evidence="1">The sequence shown here is derived from an EMBL/GenBank/DDBJ whole genome shotgun (WGS) entry which is preliminary data.</text>
</comment>
<gene>
    <name evidence="1" type="ORF">AVEN_80414_1</name>
</gene>
<evidence type="ECO:0000313" key="2">
    <source>
        <dbReference type="Proteomes" id="UP000499080"/>
    </source>
</evidence>
<dbReference type="EMBL" id="BGPR01006100">
    <property type="protein sequence ID" value="GBN16082.1"/>
    <property type="molecule type" value="Genomic_DNA"/>
</dbReference>
<accession>A0A4Y2LN85</accession>
<organism evidence="1 2">
    <name type="scientific">Araneus ventricosus</name>
    <name type="common">Orbweaver spider</name>
    <name type="synonym">Epeira ventricosa</name>
    <dbReference type="NCBI Taxonomy" id="182803"/>
    <lineage>
        <taxon>Eukaryota</taxon>
        <taxon>Metazoa</taxon>
        <taxon>Ecdysozoa</taxon>
        <taxon>Arthropoda</taxon>
        <taxon>Chelicerata</taxon>
        <taxon>Arachnida</taxon>
        <taxon>Araneae</taxon>
        <taxon>Araneomorphae</taxon>
        <taxon>Entelegynae</taxon>
        <taxon>Araneoidea</taxon>
        <taxon>Araneidae</taxon>
        <taxon>Araneus</taxon>
    </lineage>
</organism>
<dbReference type="OrthoDB" id="6611281at2759"/>
<name>A0A4Y2LN85_ARAVE</name>
<reference evidence="1 2" key="1">
    <citation type="journal article" date="2019" name="Sci. Rep.">
        <title>Orb-weaving spider Araneus ventricosus genome elucidates the spidroin gene catalogue.</title>
        <authorList>
            <person name="Kono N."/>
            <person name="Nakamura H."/>
            <person name="Ohtoshi R."/>
            <person name="Moran D.A.P."/>
            <person name="Shinohara A."/>
            <person name="Yoshida Y."/>
            <person name="Fujiwara M."/>
            <person name="Mori M."/>
            <person name="Tomita M."/>
            <person name="Arakawa K."/>
        </authorList>
    </citation>
    <scope>NUCLEOTIDE SEQUENCE [LARGE SCALE GENOMIC DNA]</scope>
</reference>
<keyword evidence="2" id="KW-1185">Reference proteome</keyword>
<protein>
    <submittedName>
        <fullName evidence="1">Uncharacterized protein</fullName>
    </submittedName>
</protein>
<sequence length="177" mass="21361">MHELKLRNDKKPVHRGRLISKNGKYRAESIMRVVEFKKCHSVITVQRRFRQRYNQEPANANNIRRRHRKCEETGCLCKGKISGRPRVSEENVERIRRTYERSPWKLTYEGSRQLQMPQISVWRVLRKKLKMKPYVIQFQQELKQVDYGKRMIYVKFMQESMEDEAIVSFLAMNQPST</sequence>
<proteinExistence type="predicted"/>